<name>A0A8H3CR57_9AGAM</name>
<protein>
    <submittedName>
        <fullName evidence="1">Uncharacterized protein</fullName>
    </submittedName>
</protein>
<evidence type="ECO:0000313" key="2">
    <source>
        <dbReference type="Proteomes" id="UP000663831"/>
    </source>
</evidence>
<proteinExistence type="predicted"/>
<accession>A0A8H3CR57</accession>
<comment type="caution">
    <text evidence="1">The sequence shown here is derived from an EMBL/GenBank/DDBJ whole genome shotgun (WGS) entry which is preliminary data.</text>
</comment>
<gene>
    <name evidence="1" type="ORF">RDB_LOCUS111622</name>
</gene>
<dbReference type="AlphaFoldDB" id="A0A8H3CR57"/>
<sequence length="28" mass="2877">MRDVLGLFIAMLASASSILATAIAAITR</sequence>
<reference evidence="1" key="1">
    <citation type="submission" date="2021-01" db="EMBL/GenBank/DDBJ databases">
        <authorList>
            <person name="Kaushik A."/>
        </authorList>
    </citation>
    <scope>NUCLEOTIDE SEQUENCE</scope>
    <source>
        <strain evidence="1">AG3-1AP</strain>
    </source>
</reference>
<dbReference type="Proteomes" id="UP000663831">
    <property type="component" value="Unassembled WGS sequence"/>
</dbReference>
<dbReference type="EMBL" id="CAJMWV010004131">
    <property type="protein sequence ID" value="CAE6493631.1"/>
    <property type="molecule type" value="Genomic_DNA"/>
</dbReference>
<organism evidence="1 2">
    <name type="scientific">Rhizoctonia solani</name>
    <dbReference type="NCBI Taxonomy" id="456999"/>
    <lineage>
        <taxon>Eukaryota</taxon>
        <taxon>Fungi</taxon>
        <taxon>Dikarya</taxon>
        <taxon>Basidiomycota</taxon>
        <taxon>Agaricomycotina</taxon>
        <taxon>Agaricomycetes</taxon>
        <taxon>Cantharellales</taxon>
        <taxon>Ceratobasidiaceae</taxon>
        <taxon>Rhizoctonia</taxon>
    </lineage>
</organism>
<evidence type="ECO:0000313" key="1">
    <source>
        <dbReference type="EMBL" id="CAE6493631.1"/>
    </source>
</evidence>